<proteinExistence type="predicted"/>
<accession>A0A0F9THF8</accession>
<feature type="transmembrane region" description="Helical" evidence="1">
    <location>
        <begin position="93"/>
        <end position="113"/>
    </location>
</feature>
<evidence type="ECO:0000256" key="1">
    <source>
        <dbReference type="SAM" id="Phobius"/>
    </source>
</evidence>
<feature type="transmembrane region" description="Helical" evidence="1">
    <location>
        <begin position="9"/>
        <end position="28"/>
    </location>
</feature>
<dbReference type="AlphaFoldDB" id="A0A0F9THF8"/>
<dbReference type="EMBL" id="LAZR01001223">
    <property type="protein sequence ID" value="KKN48416.1"/>
    <property type="molecule type" value="Genomic_DNA"/>
</dbReference>
<sequence>MVDFKKDAWLYALIAAILGIISLMTPWGSAEAFGVTISQWLGGAVTYWGAPVDGWGGAGGLSLWTLGLSVASIAALLIYGINNWRGNEFKWDWLIYAVAGILMLILPILTLILESTSGATIGFAPIGLIIAGIIAIGAFAVDKFLGGE</sequence>
<comment type="caution">
    <text evidence="2">The sequence shown here is derived from an EMBL/GenBank/DDBJ whole genome shotgun (WGS) entry which is preliminary data.</text>
</comment>
<evidence type="ECO:0000313" key="2">
    <source>
        <dbReference type="EMBL" id="KKN48416.1"/>
    </source>
</evidence>
<feature type="transmembrane region" description="Helical" evidence="1">
    <location>
        <begin position="119"/>
        <end position="141"/>
    </location>
</feature>
<keyword evidence="1" id="KW-0472">Membrane</keyword>
<keyword evidence="1" id="KW-0812">Transmembrane</keyword>
<organism evidence="2">
    <name type="scientific">marine sediment metagenome</name>
    <dbReference type="NCBI Taxonomy" id="412755"/>
    <lineage>
        <taxon>unclassified sequences</taxon>
        <taxon>metagenomes</taxon>
        <taxon>ecological metagenomes</taxon>
    </lineage>
</organism>
<name>A0A0F9THF8_9ZZZZ</name>
<protein>
    <submittedName>
        <fullName evidence="2">Uncharacterized protein</fullName>
    </submittedName>
</protein>
<gene>
    <name evidence="2" type="ORF">LCGC14_0653130</name>
</gene>
<reference evidence="2" key="1">
    <citation type="journal article" date="2015" name="Nature">
        <title>Complex archaea that bridge the gap between prokaryotes and eukaryotes.</title>
        <authorList>
            <person name="Spang A."/>
            <person name="Saw J.H."/>
            <person name="Jorgensen S.L."/>
            <person name="Zaremba-Niedzwiedzka K."/>
            <person name="Martijn J."/>
            <person name="Lind A.E."/>
            <person name="van Eijk R."/>
            <person name="Schleper C."/>
            <person name="Guy L."/>
            <person name="Ettema T.J."/>
        </authorList>
    </citation>
    <scope>NUCLEOTIDE SEQUENCE</scope>
</reference>
<feature type="transmembrane region" description="Helical" evidence="1">
    <location>
        <begin position="61"/>
        <end position="81"/>
    </location>
</feature>
<keyword evidence="1" id="KW-1133">Transmembrane helix</keyword>